<feature type="domain" description="HNH nuclease" evidence="2">
    <location>
        <begin position="443"/>
        <end position="500"/>
    </location>
</feature>
<feature type="region of interest" description="Disordered" evidence="1">
    <location>
        <begin position="306"/>
        <end position="348"/>
    </location>
</feature>
<protein>
    <submittedName>
        <fullName evidence="3">HNH endonuclease signature motif containing protein</fullName>
    </submittedName>
</protein>
<gene>
    <name evidence="3" type="ORF">UXQ13_17845</name>
</gene>
<sequence length="558" mass="58687">MTATARRFRVEVTPYVTAVPVDAAPVPRLTELAATAGLSGTELDAELASVAKQMSALAAYRAGLVERKATLGARQPLPFAPGARTDTRPEADPDLDPSLQTADDFLPDEVAVLLNMSVGSARYLVDDDLTLVRQFPAVWEALADQRIDETRAKAIVRAMRYQARSWGGPVDDAIVDVVAARGVAWAAAGCAPSTLRDRLEAALIAADPAAADRRRELRKREAGVRVQGTGDGLADVRVNGMEAATAKLVKAQLAAFARERKADGDDRRAGEIETELVATLITRPWEAQDPAVAHVTINADLADLHPDAPAQADSATTEGTVPSDGMSEDGAAEDGAAEDAAADDGAAEDAATCVPAAGDAGGGSRVGHVGGLPVTPAAVRSLLQRIDALGLTHPDGGDLDLTVTGERGRLLAVATPEELVAAAKGGRGLGPPPPAPGYTPTAAQYRYLRARDRHCRFPGCRQVARTCDADHVIPYDHHDPERGGPTCVRNLAMLCRRHHRLKTHAPGWRFAIDADGTLHVTTPGGTTRTTRPPAMGEVLDLLEESPPPYDPAADPPPF</sequence>
<keyword evidence="4" id="KW-1185">Reference proteome</keyword>
<evidence type="ECO:0000259" key="2">
    <source>
        <dbReference type="SMART" id="SM00507"/>
    </source>
</evidence>
<dbReference type="RefSeq" id="WP_336392642.1">
    <property type="nucleotide sequence ID" value="NZ_JBAPLV010000022.1"/>
</dbReference>
<name>A0ABU8E9M7_9ACTN</name>
<dbReference type="CDD" id="cd00085">
    <property type="entry name" value="HNHc"/>
    <property type="match status" value="1"/>
</dbReference>
<reference evidence="3 4" key="1">
    <citation type="submission" date="2024-03" db="EMBL/GenBank/DDBJ databases">
        <title>Draft genome sequence of Klenkia terrae.</title>
        <authorList>
            <person name="Duangmal K."/>
            <person name="Chantavorakit T."/>
        </authorList>
    </citation>
    <scope>NUCLEOTIDE SEQUENCE [LARGE SCALE GENOMIC DNA]</scope>
    <source>
        <strain evidence="3 4">JCM 17786</strain>
    </source>
</reference>
<dbReference type="InterPro" id="IPR003615">
    <property type="entry name" value="HNH_nuc"/>
</dbReference>
<evidence type="ECO:0000256" key="1">
    <source>
        <dbReference type="SAM" id="MobiDB-lite"/>
    </source>
</evidence>
<keyword evidence="3" id="KW-0540">Nuclease</keyword>
<evidence type="ECO:0000313" key="3">
    <source>
        <dbReference type="EMBL" id="MEI4280341.1"/>
    </source>
</evidence>
<proteinExistence type="predicted"/>
<dbReference type="SMART" id="SM00507">
    <property type="entry name" value="HNHc"/>
    <property type="match status" value="1"/>
</dbReference>
<evidence type="ECO:0000313" key="4">
    <source>
        <dbReference type="Proteomes" id="UP001373496"/>
    </source>
</evidence>
<dbReference type="Proteomes" id="UP001373496">
    <property type="component" value="Unassembled WGS sequence"/>
</dbReference>
<keyword evidence="3" id="KW-0255">Endonuclease</keyword>
<feature type="compositionally biased region" description="Acidic residues" evidence="1">
    <location>
        <begin position="326"/>
        <end position="347"/>
    </location>
</feature>
<keyword evidence="3" id="KW-0378">Hydrolase</keyword>
<dbReference type="EMBL" id="JBAPLV010000022">
    <property type="protein sequence ID" value="MEI4280341.1"/>
    <property type="molecule type" value="Genomic_DNA"/>
</dbReference>
<comment type="caution">
    <text evidence="3">The sequence shown here is derived from an EMBL/GenBank/DDBJ whole genome shotgun (WGS) entry which is preliminary data.</text>
</comment>
<accession>A0ABU8E9M7</accession>
<organism evidence="3 4">
    <name type="scientific">Klenkia terrae</name>
    <dbReference type="NCBI Taxonomy" id="1052259"/>
    <lineage>
        <taxon>Bacteria</taxon>
        <taxon>Bacillati</taxon>
        <taxon>Actinomycetota</taxon>
        <taxon>Actinomycetes</taxon>
        <taxon>Geodermatophilales</taxon>
        <taxon>Geodermatophilaceae</taxon>
        <taxon>Klenkia</taxon>
    </lineage>
</organism>
<dbReference type="Gene3D" id="1.10.30.50">
    <property type="match status" value="1"/>
</dbReference>
<dbReference type="GO" id="GO:0004519">
    <property type="term" value="F:endonuclease activity"/>
    <property type="evidence" value="ECO:0007669"/>
    <property type="project" value="UniProtKB-KW"/>
</dbReference>